<evidence type="ECO:0000256" key="7">
    <source>
        <dbReference type="SAM" id="Coils"/>
    </source>
</evidence>
<dbReference type="SMART" id="SM00353">
    <property type="entry name" value="HLH"/>
    <property type="match status" value="1"/>
</dbReference>
<dbReference type="Pfam" id="PF00010">
    <property type="entry name" value="HLH"/>
    <property type="match status" value="1"/>
</dbReference>
<accession>A0A9J6BR58</accession>
<evidence type="ECO:0000313" key="11">
    <source>
        <dbReference type="Proteomes" id="UP001107558"/>
    </source>
</evidence>
<feature type="region of interest" description="Disordered" evidence="8">
    <location>
        <begin position="162"/>
        <end position="182"/>
    </location>
</feature>
<feature type="region of interest" description="Disordered" evidence="8">
    <location>
        <begin position="376"/>
        <end position="402"/>
    </location>
</feature>
<dbReference type="InterPro" id="IPR011598">
    <property type="entry name" value="bHLH_dom"/>
</dbReference>
<evidence type="ECO:0000256" key="5">
    <source>
        <dbReference type="ARBA" id="ARBA00023163"/>
    </source>
</evidence>
<evidence type="ECO:0000256" key="6">
    <source>
        <dbReference type="ARBA" id="ARBA00023242"/>
    </source>
</evidence>
<comment type="subcellular location">
    <subcellularLocation>
        <location evidence="1">Nucleus</location>
    </subcellularLocation>
</comment>
<name>A0A9J6BR58_POLVA</name>
<proteinExistence type="inferred from homology"/>
<gene>
    <name evidence="10" type="ORF">PVAND_002033</name>
</gene>
<dbReference type="PANTHER" id="PTHR45776:SF2">
    <property type="entry name" value="MIP04163P"/>
    <property type="match status" value="1"/>
</dbReference>
<evidence type="ECO:0000256" key="1">
    <source>
        <dbReference type="ARBA" id="ARBA00004123"/>
    </source>
</evidence>
<evidence type="ECO:0000313" key="10">
    <source>
        <dbReference type="EMBL" id="KAG5671862.1"/>
    </source>
</evidence>
<comment type="caution">
    <text evidence="10">The sequence shown here is derived from an EMBL/GenBank/DDBJ whole genome shotgun (WGS) entry which is preliminary data.</text>
</comment>
<keyword evidence="3" id="KW-0805">Transcription regulation</keyword>
<keyword evidence="11" id="KW-1185">Reference proteome</keyword>
<sequence length="661" mass="74942">MNDSGFISGTEMNVDNIFFYDEDNCVSSRERRMPIVYNRSENNNNNNNNIIDDQSMGTVDDQQNTSLDTVQKQKKHKDSKYTQIKVNVGIDEDLKMLLDLDPSLIDGIDNGVLEKAVEPTHNDSRLLALPPKIPTFKTITPTSRTQLKTLLQREQLLQEAERKEAERKRLEQEQEEQKAKLESQKVPLEVDIPPQILQVSTRLANPTKYHVIQKQKNQVKQYLSESFKSSESLYNLIPYPVLQHSNNNNGNTMAALATKSQPVTTCNSPSVKNNINAKLLNHTAIKNGNLLSQSASEMAHVQSTEYSSGQSNGSFPFVLQHRYIAAASPSEVASSAMSPTISSVATSVTDASEADDYIDEILNYESIKCEMNSELKIKQEPQTPQGLSLSEAEKDRQKKDNHNMIERRRRFNINDRIKELGSLLPKSNESYYEIVRDVRPNKGTILKSSVDYIKCLKQEINRLRKTELKQKEMEMQNRKLLMRIQELEQQTINNNNNNIQCGSSGFSSLNAMSTAQLLNEYSPDTNHQIPDVISNVQTMSLNHASVVAKSYVDEDRLSIKNEDSLFNHSGSNNNNYVQQSNQNHLLYETLLANKHHHNHHHHHHHQHHNQENISTVDISAIEIDPIIVNYGLMSMHHEPNTTVDSGHADSDSLLSDIDMIA</sequence>
<keyword evidence="7" id="KW-0175">Coiled coil</keyword>
<dbReference type="Gene3D" id="4.10.280.10">
    <property type="entry name" value="Helix-loop-helix DNA-binding domain"/>
    <property type="match status" value="1"/>
</dbReference>
<dbReference type="GO" id="GO:0000978">
    <property type="term" value="F:RNA polymerase II cis-regulatory region sequence-specific DNA binding"/>
    <property type="evidence" value="ECO:0007669"/>
    <property type="project" value="TreeGrafter"/>
</dbReference>
<keyword evidence="5" id="KW-0804">Transcription</keyword>
<dbReference type="Proteomes" id="UP001107558">
    <property type="component" value="Chromosome 3"/>
</dbReference>
<feature type="region of interest" description="Disordered" evidence="8">
    <location>
        <begin position="37"/>
        <end position="58"/>
    </location>
</feature>
<dbReference type="CDD" id="cd11397">
    <property type="entry name" value="bHLHzip_MITF_like"/>
    <property type="match status" value="1"/>
</dbReference>
<comment type="similarity">
    <text evidence="2">Belongs to the MiT/TFE family.</text>
</comment>
<evidence type="ECO:0000256" key="4">
    <source>
        <dbReference type="ARBA" id="ARBA00023125"/>
    </source>
</evidence>
<dbReference type="AlphaFoldDB" id="A0A9J6BR58"/>
<evidence type="ECO:0000256" key="3">
    <source>
        <dbReference type="ARBA" id="ARBA00023015"/>
    </source>
</evidence>
<dbReference type="GO" id="GO:0046983">
    <property type="term" value="F:protein dimerization activity"/>
    <property type="evidence" value="ECO:0007669"/>
    <property type="project" value="InterPro"/>
</dbReference>
<reference evidence="10" key="1">
    <citation type="submission" date="2021-03" db="EMBL/GenBank/DDBJ databases">
        <title>Chromosome level genome of the anhydrobiotic midge Polypedilum vanderplanki.</title>
        <authorList>
            <person name="Yoshida Y."/>
            <person name="Kikawada T."/>
            <person name="Gusev O."/>
        </authorList>
    </citation>
    <scope>NUCLEOTIDE SEQUENCE</scope>
    <source>
        <strain evidence="10">NIAS01</strain>
        <tissue evidence="10">Whole body or cell culture</tissue>
    </source>
</reference>
<feature type="coiled-coil region" evidence="7">
    <location>
        <begin position="453"/>
        <end position="490"/>
    </location>
</feature>
<dbReference type="GO" id="GO:0005634">
    <property type="term" value="C:nucleus"/>
    <property type="evidence" value="ECO:0007669"/>
    <property type="project" value="UniProtKB-SubCell"/>
</dbReference>
<keyword evidence="6" id="KW-0539">Nucleus</keyword>
<organism evidence="10 11">
    <name type="scientific">Polypedilum vanderplanki</name>
    <name type="common">Sleeping chironomid midge</name>
    <dbReference type="NCBI Taxonomy" id="319348"/>
    <lineage>
        <taxon>Eukaryota</taxon>
        <taxon>Metazoa</taxon>
        <taxon>Ecdysozoa</taxon>
        <taxon>Arthropoda</taxon>
        <taxon>Hexapoda</taxon>
        <taxon>Insecta</taxon>
        <taxon>Pterygota</taxon>
        <taxon>Neoptera</taxon>
        <taxon>Endopterygota</taxon>
        <taxon>Diptera</taxon>
        <taxon>Nematocera</taxon>
        <taxon>Chironomoidea</taxon>
        <taxon>Chironomidae</taxon>
        <taxon>Chironominae</taxon>
        <taxon>Polypedilum</taxon>
        <taxon>Polypedilum</taxon>
    </lineage>
</organism>
<evidence type="ECO:0000259" key="9">
    <source>
        <dbReference type="PROSITE" id="PS50888"/>
    </source>
</evidence>
<feature type="compositionally biased region" description="Basic and acidic residues" evidence="8">
    <location>
        <begin position="391"/>
        <end position="402"/>
    </location>
</feature>
<dbReference type="PROSITE" id="PS50888">
    <property type="entry name" value="BHLH"/>
    <property type="match status" value="1"/>
</dbReference>
<dbReference type="Pfam" id="PF15951">
    <property type="entry name" value="MITF_TFEB_C_3_N"/>
    <property type="match status" value="1"/>
</dbReference>
<dbReference type="InterPro" id="IPR031867">
    <property type="entry name" value="MiT/TFE_N"/>
</dbReference>
<dbReference type="SUPFAM" id="SSF47459">
    <property type="entry name" value="HLH, helix-loop-helix DNA-binding domain"/>
    <property type="match status" value="1"/>
</dbReference>
<protein>
    <recommendedName>
        <fullName evidence="9">BHLH domain-containing protein</fullName>
    </recommendedName>
</protein>
<dbReference type="EMBL" id="JADBJN010000003">
    <property type="protein sequence ID" value="KAG5671862.1"/>
    <property type="molecule type" value="Genomic_DNA"/>
</dbReference>
<keyword evidence="4" id="KW-0238">DNA-binding</keyword>
<evidence type="ECO:0000256" key="2">
    <source>
        <dbReference type="ARBA" id="ARBA00008289"/>
    </source>
</evidence>
<dbReference type="InterPro" id="IPR036638">
    <property type="entry name" value="HLH_DNA-bd_sf"/>
</dbReference>
<dbReference type="PANTHER" id="PTHR45776">
    <property type="entry name" value="MIP04163P"/>
    <property type="match status" value="1"/>
</dbReference>
<evidence type="ECO:0000256" key="8">
    <source>
        <dbReference type="SAM" id="MobiDB-lite"/>
    </source>
</evidence>
<feature type="domain" description="BHLH" evidence="9">
    <location>
        <begin position="397"/>
        <end position="456"/>
    </location>
</feature>
<dbReference type="OrthoDB" id="6242697at2759"/>
<dbReference type="GO" id="GO:0000981">
    <property type="term" value="F:DNA-binding transcription factor activity, RNA polymerase II-specific"/>
    <property type="evidence" value="ECO:0007669"/>
    <property type="project" value="TreeGrafter"/>
</dbReference>